<dbReference type="InterPro" id="IPR036866">
    <property type="entry name" value="RibonucZ/Hydroxyglut_hydro"/>
</dbReference>
<dbReference type="GO" id="GO:0016787">
    <property type="term" value="F:hydrolase activity"/>
    <property type="evidence" value="ECO:0007669"/>
    <property type="project" value="UniProtKB-KW"/>
</dbReference>
<feature type="domain" description="Metallo-beta-lactamase" evidence="2">
    <location>
        <begin position="30"/>
        <end position="223"/>
    </location>
</feature>
<organism evidence="3 4">
    <name type="scientific">Mycolicibacterium fluoranthenivorans</name>
    <dbReference type="NCBI Taxonomy" id="258505"/>
    <lineage>
        <taxon>Bacteria</taxon>
        <taxon>Bacillati</taxon>
        <taxon>Actinomycetota</taxon>
        <taxon>Actinomycetes</taxon>
        <taxon>Mycobacteriales</taxon>
        <taxon>Mycobacteriaceae</taxon>
        <taxon>Mycolicibacterium</taxon>
    </lineage>
</organism>
<dbReference type="EMBL" id="FMUB01000005">
    <property type="protein sequence ID" value="SCX18798.1"/>
    <property type="molecule type" value="Genomic_DNA"/>
</dbReference>
<dbReference type="Gene3D" id="3.60.15.10">
    <property type="entry name" value="Ribonuclease Z/Hydroxyacylglutathione hydrolase-like"/>
    <property type="match status" value="1"/>
</dbReference>
<accession>A0A1G4W928</accession>
<proteinExistence type="predicted"/>
<evidence type="ECO:0000259" key="2">
    <source>
        <dbReference type="Pfam" id="PF12706"/>
    </source>
</evidence>
<reference evidence="4" key="1">
    <citation type="submission" date="2016-10" db="EMBL/GenBank/DDBJ databases">
        <authorList>
            <person name="Varghese N."/>
            <person name="Submissions S."/>
        </authorList>
    </citation>
    <scope>NUCLEOTIDE SEQUENCE [LARGE SCALE GENOMIC DNA]</scope>
    <source>
        <strain evidence="4">UNC267MFSha1.1M11</strain>
    </source>
</reference>
<dbReference type="AlphaFoldDB" id="A0A1G4W928"/>
<evidence type="ECO:0000256" key="1">
    <source>
        <dbReference type="ARBA" id="ARBA00022801"/>
    </source>
</evidence>
<evidence type="ECO:0000313" key="4">
    <source>
        <dbReference type="Proteomes" id="UP000199707"/>
    </source>
</evidence>
<dbReference type="InterPro" id="IPR001279">
    <property type="entry name" value="Metallo-B-lactamas"/>
</dbReference>
<dbReference type="STRING" id="1502745.SAMN02799620_02561"/>
<dbReference type="SUPFAM" id="SSF56281">
    <property type="entry name" value="Metallo-hydrolase/oxidoreductase"/>
    <property type="match status" value="1"/>
</dbReference>
<dbReference type="Pfam" id="PF12706">
    <property type="entry name" value="Lactamase_B_2"/>
    <property type="match status" value="1"/>
</dbReference>
<gene>
    <name evidence="3" type="ORF">SAMN02799620_02561</name>
</gene>
<dbReference type="PANTHER" id="PTHR43546:SF9">
    <property type="entry name" value="L-ASCORBATE-6-PHOSPHATE LACTONASE ULAG-RELATED"/>
    <property type="match status" value="1"/>
</dbReference>
<sequence length="266" mass="27922">MPDYIDEQRREFAFSVLGGPTTVVDIAGQRIVIDPTFDPPGAHAYLTKTAGPAVPTEALGRIDIVLVSHDEHPDNLDTTGRQLARDAPLVLSHPRAAPRLGPSARGLAAWESVESKGLTIQAVPAVHGPADGQRDEHGFVNCEVTGFVLSGPEVPTVYLSGDNASLDAVRAIRDRVGAVDIAVLFAGAARVPTKERNRPLTLTGQRAAAAAEVLGAKVVIPAHLDSWAHFSEGLDEFVAAFDEAGLGHLVTTAPHGQWIVPGSAAV</sequence>
<dbReference type="InterPro" id="IPR050114">
    <property type="entry name" value="UPF0173_UPF0282_UlaG_hydrolase"/>
</dbReference>
<evidence type="ECO:0000313" key="3">
    <source>
        <dbReference type="EMBL" id="SCX18798.1"/>
    </source>
</evidence>
<dbReference type="PANTHER" id="PTHR43546">
    <property type="entry name" value="UPF0173 METAL-DEPENDENT HYDROLASE MJ1163-RELATED"/>
    <property type="match status" value="1"/>
</dbReference>
<dbReference type="Proteomes" id="UP000199707">
    <property type="component" value="Unassembled WGS sequence"/>
</dbReference>
<name>A0A1G4W928_9MYCO</name>
<protein>
    <submittedName>
        <fullName evidence="3">L-ascorbate metabolism protein UlaG, beta-lactamase superfamily</fullName>
    </submittedName>
</protein>
<keyword evidence="1" id="KW-0378">Hydrolase</keyword>